<protein>
    <submittedName>
        <fullName evidence="1">Putative AraC family transcriptional regulator</fullName>
    </submittedName>
</protein>
<dbReference type="SUPFAM" id="SSF46689">
    <property type="entry name" value="Homeodomain-like"/>
    <property type="match status" value="1"/>
</dbReference>
<evidence type="ECO:0000313" key="1">
    <source>
        <dbReference type="EMBL" id="SPZ08339.1"/>
    </source>
</evidence>
<evidence type="ECO:0000313" key="2">
    <source>
        <dbReference type="Proteomes" id="UP000250443"/>
    </source>
</evidence>
<dbReference type="GO" id="GO:0003700">
    <property type="term" value="F:DNA-binding transcription factor activity"/>
    <property type="evidence" value="ECO:0007669"/>
    <property type="project" value="InterPro"/>
</dbReference>
<dbReference type="Gene3D" id="1.10.10.60">
    <property type="entry name" value="Homeodomain-like"/>
    <property type="match status" value="1"/>
</dbReference>
<dbReference type="InterPro" id="IPR032687">
    <property type="entry name" value="AraC-type_N"/>
</dbReference>
<name>A0A2X2EJ86_PSELU</name>
<dbReference type="GO" id="GO:0005829">
    <property type="term" value="C:cytosol"/>
    <property type="evidence" value="ECO:0007669"/>
    <property type="project" value="TreeGrafter"/>
</dbReference>
<organism evidence="1 2">
    <name type="scientific">Pseudomonas luteola</name>
    <dbReference type="NCBI Taxonomy" id="47886"/>
    <lineage>
        <taxon>Bacteria</taxon>
        <taxon>Pseudomonadati</taxon>
        <taxon>Pseudomonadota</taxon>
        <taxon>Gammaproteobacteria</taxon>
        <taxon>Pseudomonadales</taxon>
        <taxon>Pseudomonadaceae</taxon>
        <taxon>Pseudomonas</taxon>
    </lineage>
</organism>
<dbReference type="EMBL" id="UAUF01000012">
    <property type="protein sequence ID" value="SPZ08339.1"/>
    <property type="molecule type" value="Genomic_DNA"/>
</dbReference>
<dbReference type="Proteomes" id="UP000250443">
    <property type="component" value="Unassembled WGS sequence"/>
</dbReference>
<dbReference type="InterPro" id="IPR018060">
    <property type="entry name" value="HTH_AraC"/>
</dbReference>
<gene>
    <name evidence="1" type="primary">ureR</name>
    <name evidence="1" type="ORF">NCTC11842_02731</name>
</gene>
<accession>A0A2X2EJ86</accession>
<dbReference type="PANTHER" id="PTHR47894">
    <property type="entry name" value="HTH-TYPE TRANSCRIPTIONAL REGULATOR GADX"/>
    <property type="match status" value="1"/>
</dbReference>
<proteinExistence type="predicted"/>
<dbReference type="Pfam" id="PF12625">
    <property type="entry name" value="Arabinose_bd"/>
    <property type="match status" value="1"/>
</dbReference>
<dbReference type="Pfam" id="PF12833">
    <property type="entry name" value="HTH_18"/>
    <property type="match status" value="1"/>
</dbReference>
<dbReference type="PANTHER" id="PTHR47894:SF1">
    <property type="entry name" value="HTH-TYPE TRANSCRIPTIONAL REGULATOR VQSM"/>
    <property type="match status" value="1"/>
</dbReference>
<dbReference type="PROSITE" id="PS01124">
    <property type="entry name" value="HTH_ARAC_FAMILY_2"/>
    <property type="match status" value="1"/>
</dbReference>
<dbReference type="SMART" id="SM00342">
    <property type="entry name" value="HTH_ARAC"/>
    <property type="match status" value="1"/>
</dbReference>
<reference evidence="1 2" key="1">
    <citation type="submission" date="2018-06" db="EMBL/GenBank/DDBJ databases">
        <authorList>
            <consortium name="Pathogen Informatics"/>
            <person name="Doyle S."/>
        </authorList>
    </citation>
    <scope>NUCLEOTIDE SEQUENCE [LARGE SCALE GENOMIC DNA]</scope>
    <source>
        <strain evidence="1 2">NCTC11842</strain>
    </source>
</reference>
<dbReference type="RefSeq" id="WP_010794932.1">
    <property type="nucleotide sequence ID" value="NZ_CP044086.1"/>
</dbReference>
<dbReference type="GO" id="GO:0000976">
    <property type="term" value="F:transcription cis-regulatory region binding"/>
    <property type="evidence" value="ECO:0007669"/>
    <property type="project" value="TreeGrafter"/>
</dbReference>
<dbReference type="InterPro" id="IPR009057">
    <property type="entry name" value="Homeodomain-like_sf"/>
</dbReference>
<sequence length="345" mass="38748">MNRKRLRLGDLSVGFVHALANAVRARGHDPTTLLLRFGIDDSTFATPNARLSIPRYMRLGHAAIQLTQEPALGLDIGQQSLPVHLGLAGIASLHAPTLGDAARTLLDYELLYGSNYRGQSRFTRQDSHAWMHFYSISPYNDYNRFVVDQVLSGWIAMLGNITGNPVRPTRVLIEYPRPSCTASYDERFGCMVEFGAETNAIMLDAKTLAFPGLSYFPGTWKALLDICRTELQQITRQHSLTERIVSILGPLLKNGEPSLEEIAKRLQMPAWTLRRKLADEGTRYLDILNDTRRELAISYIRDTDLSFGEVAYVLGFASAAAFQRAFKRWTLLTPGDFRKAIRKEG</sequence>
<dbReference type="AlphaFoldDB" id="A0A2X2EJ86"/>
<dbReference type="GeneID" id="300268980"/>